<protein>
    <submittedName>
        <fullName evidence="5">AMP-binding protein</fullName>
    </submittedName>
</protein>
<dbReference type="Gene3D" id="3.30.300.30">
    <property type="match status" value="1"/>
</dbReference>
<reference evidence="6" key="1">
    <citation type="journal article" date="2019" name="Int. J. Syst. Evol. Microbiol.">
        <title>The Global Catalogue of Microorganisms (GCM) 10K type strain sequencing project: providing services to taxonomists for standard genome sequencing and annotation.</title>
        <authorList>
            <consortium name="The Broad Institute Genomics Platform"/>
            <consortium name="The Broad Institute Genome Sequencing Center for Infectious Disease"/>
            <person name="Wu L."/>
            <person name="Ma J."/>
        </authorList>
    </citation>
    <scope>NUCLEOTIDE SEQUENCE [LARGE SCALE GENOMIC DNA]</scope>
    <source>
        <strain evidence="6">CCM 9110</strain>
    </source>
</reference>
<dbReference type="RefSeq" id="WP_204119579.1">
    <property type="nucleotide sequence ID" value="NZ_BOLV01000018.1"/>
</dbReference>
<evidence type="ECO:0000259" key="3">
    <source>
        <dbReference type="Pfam" id="PF00501"/>
    </source>
</evidence>
<proteinExistence type="inferred from homology"/>
<dbReference type="PANTHER" id="PTHR43201">
    <property type="entry name" value="ACYL-COA SYNTHETASE"/>
    <property type="match status" value="1"/>
</dbReference>
<dbReference type="InterPro" id="IPR045851">
    <property type="entry name" value="AMP-bd_C_sf"/>
</dbReference>
<dbReference type="InterPro" id="IPR020845">
    <property type="entry name" value="AMP-binding_CS"/>
</dbReference>
<dbReference type="InterPro" id="IPR000873">
    <property type="entry name" value="AMP-dep_synth/lig_dom"/>
</dbReference>
<dbReference type="Pfam" id="PF13193">
    <property type="entry name" value="AMP-binding_C"/>
    <property type="match status" value="1"/>
</dbReference>
<feature type="domain" description="AMP-binding enzyme C-terminal" evidence="4">
    <location>
        <begin position="414"/>
        <end position="491"/>
    </location>
</feature>
<sequence length="512" mass="56066">MTPLNKHLTQQNQSHQDQPMVKDIALDRWFTGADLDQDIEALKAGWQEAGLGRGDVLMVCLPNSAAFIPIDQAAWQVGIAVHPVSPTSPASELLADRDEHHYAAMLLLPEMAAQVRRDGFTQQAVTLATLPTATLVVAPADRGPAQAGPVTENDLALILATSGTTGKPKRVGLSQRLIFNAATHDAQSNDMHEDSVALITMPMFHINAQVMVALAMRMAGGKLVIAPKFSASRFWNWVADNGVNWTSVVPTIVGILLLNETANQVYHQRRTEINLMFTRCSSFALPEDQLRTFQNRFNTHVIEGYGMTESASQCTINPLEAPKIGSAGKPFGTKVKIRQQDGTLTTAPSVLGEIVIAGDHVIDQYMDPHEGAFADGWFLTGDLGYFDEDGYLFVKGRAKEIISRGGEKVAPAHVENVLDELPFIAQLCVIGLPDPLYGEEVTAAIISTTPGENEEEQRQTVLEYGRAHLAKYEAPTKVMFLDEFPRNQTGKVLRPMLKQWLKEGDHVTQTAL</sequence>
<accession>A0ABW4BF03</accession>
<evidence type="ECO:0000256" key="2">
    <source>
        <dbReference type="ARBA" id="ARBA00022598"/>
    </source>
</evidence>
<dbReference type="EMBL" id="JBHTOA010000019">
    <property type="protein sequence ID" value="MFD1398536.1"/>
    <property type="molecule type" value="Genomic_DNA"/>
</dbReference>
<evidence type="ECO:0000313" key="6">
    <source>
        <dbReference type="Proteomes" id="UP001597199"/>
    </source>
</evidence>
<dbReference type="Gene3D" id="3.40.50.12780">
    <property type="entry name" value="N-terminal domain of ligase-like"/>
    <property type="match status" value="1"/>
</dbReference>
<dbReference type="InterPro" id="IPR042099">
    <property type="entry name" value="ANL_N_sf"/>
</dbReference>
<keyword evidence="2" id="KW-0436">Ligase</keyword>
<dbReference type="Pfam" id="PF00501">
    <property type="entry name" value="AMP-binding"/>
    <property type="match status" value="1"/>
</dbReference>
<evidence type="ECO:0000256" key="1">
    <source>
        <dbReference type="ARBA" id="ARBA00006432"/>
    </source>
</evidence>
<dbReference type="SUPFAM" id="SSF56801">
    <property type="entry name" value="Acetyl-CoA synthetase-like"/>
    <property type="match status" value="1"/>
</dbReference>
<dbReference type="InterPro" id="IPR025110">
    <property type="entry name" value="AMP-bd_C"/>
</dbReference>
<gene>
    <name evidence="5" type="ORF">ACFQ41_04370</name>
</gene>
<dbReference type="PANTHER" id="PTHR43201:SF5">
    <property type="entry name" value="MEDIUM-CHAIN ACYL-COA LIGASE ACSF2, MITOCHONDRIAL"/>
    <property type="match status" value="1"/>
</dbReference>
<organism evidence="5 6">
    <name type="scientific">Lacticaseibacillus suilingensis</name>
    <dbReference type="NCBI Taxonomy" id="2799577"/>
    <lineage>
        <taxon>Bacteria</taxon>
        <taxon>Bacillati</taxon>
        <taxon>Bacillota</taxon>
        <taxon>Bacilli</taxon>
        <taxon>Lactobacillales</taxon>
        <taxon>Lactobacillaceae</taxon>
        <taxon>Lacticaseibacillus</taxon>
    </lineage>
</organism>
<dbReference type="Proteomes" id="UP001597199">
    <property type="component" value="Unassembled WGS sequence"/>
</dbReference>
<evidence type="ECO:0000259" key="4">
    <source>
        <dbReference type="Pfam" id="PF13193"/>
    </source>
</evidence>
<name>A0ABW4BF03_9LACO</name>
<comment type="caution">
    <text evidence="5">The sequence shown here is derived from an EMBL/GenBank/DDBJ whole genome shotgun (WGS) entry which is preliminary data.</text>
</comment>
<feature type="domain" description="AMP-dependent synthetase/ligase" evidence="3">
    <location>
        <begin position="9"/>
        <end position="365"/>
    </location>
</feature>
<comment type="similarity">
    <text evidence="1">Belongs to the ATP-dependent AMP-binding enzyme family.</text>
</comment>
<dbReference type="PROSITE" id="PS00455">
    <property type="entry name" value="AMP_BINDING"/>
    <property type="match status" value="1"/>
</dbReference>
<keyword evidence="6" id="KW-1185">Reference proteome</keyword>
<evidence type="ECO:0000313" key="5">
    <source>
        <dbReference type="EMBL" id="MFD1398536.1"/>
    </source>
</evidence>